<dbReference type="Proteomes" id="UP001144352">
    <property type="component" value="Unassembled WGS sequence"/>
</dbReference>
<evidence type="ECO:0000256" key="1">
    <source>
        <dbReference type="SAM" id="MobiDB-lite"/>
    </source>
</evidence>
<organism evidence="2 3">
    <name type="scientific">Geobacter hydrogenophilus</name>
    <dbReference type="NCBI Taxonomy" id="40983"/>
    <lineage>
        <taxon>Bacteria</taxon>
        <taxon>Pseudomonadati</taxon>
        <taxon>Thermodesulfobacteriota</taxon>
        <taxon>Desulfuromonadia</taxon>
        <taxon>Geobacterales</taxon>
        <taxon>Geobacteraceae</taxon>
        <taxon>Geobacter</taxon>
    </lineage>
</organism>
<protein>
    <submittedName>
        <fullName evidence="2">Uncharacterized protein</fullName>
    </submittedName>
</protein>
<feature type="region of interest" description="Disordered" evidence="1">
    <location>
        <begin position="1"/>
        <end position="24"/>
    </location>
</feature>
<name>A0A9W6G039_9BACT</name>
<dbReference type="AlphaFoldDB" id="A0A9W6G039"/>
<evidence type="ECO:0000313" key="2">
    <source>
        <dbReference type="EMBL" id="GLI38344.1"/>
    </source>
</evidence>
<keyword evidence="3" id="KW-1185">Reference proteome</keyword>
<sequence length="63" mass="6838">MCGSKHHDKHLCSLKSNGEPHRSGTVRVECGHCGARTDDPGKVCDPITRPAIGWFSNGSDYLD</sequence>
<proteinExistence type="predicted"/>
<dbReference type="EMBL" id="BSDS01000001">
    <property type="protein sequence ID" value="GLI38344.1"/>
    <property type="molecule type" value="Genomic_DNA"/>
</dbReference>
<gene>
    <name evidence="2" type="ORF">GHYDROH2_18450</name>
</gene>
<reference evidence="2" key="1">
    <citation type="submission" date="2022-12" db="EMBL/GenBank/DDBJ databases">
        <title>Reference genome sequencing for broad-spectrum identification of bacterial and archaeal isolates by mass spectrometry.</title>
        <authorList>
            <person name="Sekiguchi Y."/>
            <person name="Tourlousse D.M."/>
        </authorList>
    </citation>
    <scope>NUCLEOTIDE SEQUENCE</scope>
    <source>
        <strain evidence="2">H2</strain>
    </source>
</reference>
<evidence type="ECO:0000313" key="3">
    <source>
        <dbReference type="Proteomes" id="UP001144352"/>
    </source>
</evidence>
<comment type="caution">
    <text evidence="2">The sequence shown here is derived from an EMBL/GenBank/DDBJ whole genome shotgun (WGS) entry which is preliminary data.</text>
</comment>
<accession>A0A9W6G039</accession>
<dbReference type="RefSeq" id="WP_214186543.1">
    <property type="nucleotide sequence ID" value="NZ_BSDS01000001.1"/>
</dbReference>